<gene>
    <name evidence="2" type="ORF">OBRU01_14298</name>
</gene>
<sequence length="135" mass="15058">MAESLFDIFGDHHTLQVVKNVTRQPLPNIENMGKMVSAGPIKPNEPTKKAGDSKNKKSFLSNAGKVLQSTPVRKAFTPRAANVASLIYSDESDKDFKMEEIEFTKPTYKYADGQLVNSDDKRSWIHETASSAKIR</sequence>
<dbReference type="Proteomes" id="UP000037510">
    <property type="component" value="Unassembled WGS sequence"/>
</dbReference>
<evidence type="ECO:0000313" key="3">
    <source>
        <dbReference type="Proteomes" id="UP000037510"/>
    </source>
</evidence>
<feature type="compositionally biased region" description="Basic and acidic residues" evidence="1">
    <location>
        <begin position="45"/>
        <end position="55"/>
    </location>
</feature>
<accession>A0A0L7L6K7</accession>
<name>A0A0L7L6K7_OPEBR</name>
<feature type="region of interest" description="Disordered" evidence="1">
    <location>
        <begin position="29"/>
        <end position="62"/>
    </location>
</feature>
<organism evidence="2 3">
    <name type="scientific">Operophtera brumata</name>
    <name type="common">Winter moth</name>
    <name type="synonym">Phalaena brumata</name>
    <dbReference type="NCBI Taxonomy" id="104452"/>
    <lineage>
        <taxon>Eukaryota</taxon>
        <taxon>Metazoa</taxon>
        <taxon>Ecdysozoa</taxon>
        <taxon>Arthropoda</taxon>
        <taxon>Hexapoda</taxon>
        <taxon>Insecta</taxon>
        <taxon>Pterygota</taxon>
        <taxon>Neoptera</taxon>
        <taxon>Endopterygota</taxon>
        <taxon>Lepidoptera</taxon>
        <taxon>Glossata</taxon>
        <taxon>Ditrysia</taxon>
        <taxon>Geometroidea</taxon>
        <taxon>Geometridae</taxon>
        <taxon>Larentiinae</taxon>
        <taxon>Operophtera</taxon>
    </lineage>
</organism>
<reference evidence="2 3" key="1">
    <citation type="journal article" date="2015" name="Genome Biol. Evol.">
        <title>The genome of winter moth (Operophtera brumata) provides a genomic perspective on sexual dimorphism and phenology.</title>
        <authorList>
            <person name="Derks M.F."/>
            <person name="Smit S."/>
            <person name="Salis L."/>
            <person name="Schijlen E."/>
            <person name="Bossers A."/>
            <person name="Mateman C."/>
            <person name="Pijl A.S."/>
            <person name="de Ridder D."/>
            <person name="Groenen M.A."/>
            <person name="Visser M.E."/>
            <person name="Megens H.J."/>
        </authorList>
    </citation>
    <scope>NUCLEOTIDE SEQUENCE [LARGE SCALE GENOMIC DNA]</scope>
    <source>
        <strain evidence="2">WM2013NL</strain>
        <tissue evidence="2">Head and thorax</tissue>
    </source>
</reference>
<dbReference type="EMBL" id="JTDY01002598">
    <property type="protein sequence ID" value="KOB71133.1"/>
    <property type="molecule type" value="Genomic_DNA"/>
</dbReference>
<comment type="caution">
    <text evidence="2">The sequence shown here is derived from an EMBL/GenBank/DDBJ whole genome shotgun (WGS) entry which is preliminary data.</text>
</comment>
<dbReference type="AlphaFoldDB" id="A0A0L7L6K7"/>
<protein>
    <submittedName>
        <fullName evidence="2">Protein Nav2</fullName>
    </submittedName>
</protein>
<keyword evidence="3" id="KW-1185">Reference proteome</keyword>
<evidence type="ECO:0000313" key="2">
    <source>
        <dbReference type="EMBL" id="KOB71133.1"/>
    </source>
</evidence>
<evidence type="ECO:0000256" key="1">
    <source>
        <dbReference type="SAM" id="MobiDB-lite"/>
    </source>
</evidence>
<proteinExistence type="predicted"/>